<sequence length="177" mass="19344">MFFSVPSEADSRYMSESNHPGPIVDMTCSDMTLGINARLARLLTAAVDRSGKSRREVARAAAMNKDTFLRVLRGEKAVTIEETSRVLDACGFSSNGALLLAILGHEDLAVEWLGEDAGAFLDQFLAALPVTMNETLGPRIADLRPRWAIGTSRLVARLLAKHIDDFTERDISLVLGR</sequence>
<evidence type="ECO:0000313" key="1">
    <source>
        <dbReference type="EMBL" id="KUR70034.1"/>
    </source>
</evidence>
<comment type="caution">
    <text evidence="1">The sequence shown here is derived from an EMBL/GenBank/DDBJ whole genome shotgun (WGS) entry which is preliminary data.</text>
</comment>
<dbReference type="EMBL" id="LLZS01000009">
    <property type="protein sequence ID" value="KUR70034.1"/>
    <property type="molecule type" value="Genomic_DNA"/>
</dbReference>
<protein>
    <submittedName>
        <fullName evidence="1">Uncharacterized protein</fullName>
    </submittedName>
</protein>
<dbReference type="AlphaFoldDB" id="A0A117USI3"/>
<accession>A0A117USI3</accession>
<evidence type="ECO:0000313" key="2">
    <source>
        <dbReference type="Proteomes" id="UP000058012"/>
    </source>
</evidence>
<name>A0A117USI3_9SPHN</name>
<organism evidence="1 2">
    <name type="scientific">Novosphingobium fuchskuhlense</name>
    <dbReference type="NCBI Taxonomy" id="1117702"/>
    <lineage>
        <taxon>Bacteria</taxon>
        <taxon>Pseudomonadati</taxon>
        <taxon>Pseudomonadota</taxon>
        <taxon>Alphaproteobacteria</taxon>
        <taxon>Sphingomonadales</taxon>
        <taxon>Sphingomonadaceae</taxon>
        <taxon>Novosphingobium</taxon>
    </lineage>
</organism>
<gene>
    <name evidence="1" type="ORF">AQZ52_14220</name>
</gene>
<dbReference type="Proteomes" id="UP000058012">
    <property type="component" value="Unassembled WGS sequence"/>
</dbReference>
<dbReference type="Pfam" id="PF13560">
    <property type="entry name" value="HTH_31"/>
    <property type="match status" value="1"/>
</dbReference>
<dbReference type="OrthoDB" id="7447343at2"/>
<keyword evidence="2" id="KW-1185">Reference proteome</keyword>
<reference evidence="1 2" key="1">
    <citation type="submission" date="2015-10" db="EMBL/GenBank/DDBJ databases">
        <title>Draft genome sequence of Novosphingobium fuchskuhlense DSM 25065 isolated from a surface water sample of the southwest basin of Lake Grosse Fuchskuhle.</title>
        <authorList>
            <person name="Ruckert C."/>
            <person name="Winkler A."/>
            <person name="Glaeser J."/>
            <person name="Grossart H.-P."/>
            <person name="Kalinowski J."/>
            <person name="Glaeser S."/>
        </authorList>
    </citation>
    <scope>NUCLEOTIDE SEQUENCE [LARGE SCALE GENOMIC DNA]</scope>
    <source>
        <strain evidence="1 2">FNE08-7</strain>
    </source>
</reference>
<proteinExistence type="predicted"/>